<dbReference type="AlphaFoldDB" id="A0A8X8BAX7"/>
<reference evidence="1 2" key="1">
    <citation type="submission" date="2020-02" db="EMBL/GenBank/DDBJ databases">
        <authorList>
            <person name="Ma Q."/>
            <person name="Huang Y."/>
            <person name="Song X."/>
            <person name="Pei D."/>
        </authorList>
    </citation>
    <scope>NUCLEOTIDE SEQUENCE [LARGE SCALE GENOMIC DNA]</scope>
    <source>
        <strain evidence="1">Sxm20200214</strain>
        <tissue evidence="1">Leaf</tissue>
    </source>
</reference>
<proteinExistence type="predicted"/>
<protein>
    <submittedName>
        <fullName evidence="1">Uncharacterized protein</fullName>
    </submittedName>
</protein>
<keyword evidence="2" id="KW-1185">Reference proteome</keyword>
<organism evidence="1 2">
    <name type="scientific">Brassica carinata</name>
    <name type="common">Ethiopian mustard</name>
    <name type="synonym">Abyssinian cabbage</name>
    <dbReference type="NCBI Taxonomy" id="52824"/>
    <lineage>
        <taxon>Eukaryota</taxon>
        <taxon>Viridiplantae</taxon>
        <taxon>Streptophyta</taxon>
        <taxon>Embryophyta</taxon>
        <taxon>Tracheophyta</taxon>
        <taxon>Spermatophyta</taxon>
        <taxon>Magnoliopsida</taxon>
        <taxon>eudicotyledons</taxon>
        <taxon>Gunneridae</taxon>
        <taxon>Pentapetalae</taxon>
        <taxon>rosids</taxon>
        <taxon>malvids</taxon>
        <taxon>Brassicales</taxon>
        <taxon>Brassicaceae</taxon>
        <taxon>Brassiceae</taxon>
        <taxon>Brassica</taxon>
    </lineage>
</organism>
<comment type="caution">
    <text evidence="1">The sequence shown here is derived from an EMBL/GenBank/DDBJ whole genome shotgun (WGS) entry which is preliminary data.</text>
</comment>
<dbReference type="EMBL" id="JAAMPC010000001">
    <property type="protein sequence ID" value="KAG2331674.1"/>
    <property type="molecule type" value="Genomic_DNA"/>
</dbReference>
<dbReference type="Proteomes" id="UP000886595">
    <property type="component" value="Unassembled WGS sequence"/>
</dbReference>
<name>A0A8X8BAX7_BRACI</name>
<evidence type="ECO:0000313" key="2">
    <source>
        <dbReference type="Proteomes" id="UP000886595"/>
    </source>
</evidence>
<sequence length="112" mass="12377">MGLIKSSDGYKYPSVRLEAISAFIFLLHSRSLVSSLESQLINRRFSSVPIAIKDDTEESCGRRAVVVPGLASASPPSACTSWVSRSTAKPWLLINHHLTTIRNSLLRLTEEH</sequence>
<evidence type="ECO:0000313" key="1">
    <source>
        <dbReference type="EMBL" id="KAG2331674.1"/>
    </source>
</evidence>
<accession>A0A8X8BAX7</accession>
<gene>
    <name evidence="1" type="ORF">Bca52824_002854</name>
</gene>